<gene>
    <name evidence="2" type="ORF">ITJ86_02545</name>
</gene>
<evidence type="ECO:0000313" key="2">
    <source>
        <dbReference type="EMBL" id="MBF8148758.1"/>
    </source>
</evidence>
<organism evidence="2 3">
    <name type="scientific">Winogradskyella marina</name>
    <dbReference type="NCBI Taxonomy" id="2785530"/>
    <lineage>
        <taxon>Bacteria</taxon>
        <taxon>Pseudomonadati</taxon>
        <taxon>Bacteroidota</taxon>
        <taxon>Flavobacteriia</taxon>
        <taxon>Flavobacteriales</taxon>
        <taxon>Flavobacteriaceae</taxon>
        <taxon>Winogradskyella</taxon>
    </lineage>
</organism>
<comment type="caution">
    <text evidence="2">The sequence shown here is derived from an EMBL/GenBank/DDBJ whole genome shotgun (WGS) entry which is preliminary data.</text>
</comment>
<evidence type="ECO:0000313" key="3">
    <source>
        <dbReference type="Proteomes" id="UP000611215"/>
    </source>
</evidence>
<dbReference type="Proteomes" id="UP000611215">
    <property type="component" value="Unassembled WGS sequence"/>
</dbReference>
<keyword evidence="1" id="KW-0472">Membrane</keyword>
<dbReference type="InterPro" id="IPR011049">
    <property type="entry name" value="Serralysin-like_metalloprot_C"/>
</dbReference>
<dbReference type="EMBL" id="JADOET010000001">
    <property type="protein sequence ID" value="MBF8148758.1"/>
    <property type="molecule type" value="Genomic_DNA"/>
</dbReference>
<accession>A0ABS0EET2</accession>
<protein>
    <recommendedName>
        <fullName evidence="4">Trimeric autotransporter adhesin YadA-like head domain-containing protein</fullName>
    </recommendedName>
</protein>
<proteinExistence type="predicted"/>
<sequence length="508" mass="52885">MKTKLFTESNTYNKYIAFYVMLIMASFSYAQVGVGNTNPQATLDITASNQAAPSNEDGILIPRIDNFPGTDPTAAQDGMLVYLTTTVGLNAKGFYHWDQATTRWIRFSSIEKLNDLSDAKSDVDGSEDGSSIFIGVDAGLNDDSANRKNVGVGYKALEVNTTGNNNAAFGYSTLTNNTANNNSAFGFSAMRVNASGQGNSAFGKRALEKNTSGNHNTAMGADALGENTGAQNTAIGNGAMFTNTLGTENVAIGNLALYDNTTGNGNTAVGTEALTNNTASGSEASSTAVGYYALHQNAGGVRNTAVGYQALLSNTNNNNNSAFGHFALSGNTSGNNTALGSFAGDGSSGNSNVIVGNRAGSELAGNENVLIGQHSGRELVGDSNVFIGKNTGRFTTGDSNVLIGNGAGYHTNLRTLSSTLLIQNNTEATPLIYGDFTNDRVGIAKIATTHALEVEGTTEATQYKLSALNTAPTSATDTGVEGEIRVTNTHIYVCIAPNTWVRTALASW</sequence>
<name>A0ABS0EET2_9FLAO</name>
<keyword evidence="1" id="KW-0812">Transmembrane</keyword>
<reference evidence="2 3" key="1">
    <citation type="submission" date="2020-11" db="EMBL/GenBank/DDBJ databases">
        <title>Winogradskyella marina sp. nov., isolated from marine sediment.</title>
        <authorList>
            <person name="Bo J."/>
            <person name="Wang S."/>
            <person name="Song X."/>
            <person name="Du Z."/>
        </authorList>
    </citation>
    <scope>NUCLEOTIDE SEQUENCE [LARGE SCALE GENOMIC DNA]</scope>
    <source>
        <strain evidence="2 3">F6397</strain>
    </source>
</reference>
<feature type="transmembrane region" description="Helical" evidence="1">
    <location>
        <begin position="12"/>
        <end position="30"/>
    </location>
</feature>
<dbReference type="Gene3D" id="2.150.10.10">
    <property type="entry name" value="Serralysin-like metalloprotease, C-terminal"/>
    <property type="match status" value="1"/>
</dbReference>
<evidence type="ECO:0008006" key="4">
    <source>
        <dbReference type="Google" id="ProtNLM"/>
    </source>
</evidence>
<keyword evidence="1" id="KW-1133">Transmembrane helix</keyword>
<dbReference type="RefSeq" id="WP_195870027.1">
    <property type="nucleotide sequence ID" value="NZ_JADOET010000001.1"/>
</dbReference>
<keyword evidence="3" id="KW-1185">Reference proteome</keyword>
<evidence type="ECO:0000256" key="1">
    <source>
        <dbReference type="SAM" id="Phobius"/>
    </source>
</evidence>